<sequence>MSRPSFIPLLRRRSRPDVQEPPPIGALHLTTTDDRTICSSLTNISMASATVPNDSRDICDRKTGARKHTVTQNGNVLGYDRRLQAKQRPTRVARKLGRSLENAWSFYGLRQSSERNGILTKPEKSRFSDTYRGLTKHTNVSHKRDLSIPIPKGLSSMTLKSSSSCNPFIRQACCTLQATPFKSIPLPSFPPTSGDFSTPTHRIRRYTDLGIRRWRLAHLAHSKIVR</sequence>
<evidence type="ECO:0000313" key="3">
    <source>
        <dbReference type="Proteomes" id="UP000286415"/>
    </source>
</evidence>
<keyword evidence="3" id="KW-1185">Reference proteome</keyword>
<dbReference type="OrthoDB" id="10321867at2759"/>
<protein>
    <submittedName>
        <fullName evidence="2">Uncharacterized protein</fullName>
    </submittedName>
</protein>
<organism evidence="2 3">
    <name type="scientific">Clonorchis sinensis</name>
    <name type="common">Chinese liver fluke</name>
    <dbReference type="NCBI Taxonomy" id="79923"/>
    <lineage>
        <taxon>Eukaryota</taxon>
        <taxon>Metazoa</taxon>
        <taxon>Spiralia</taxon>
        <taxon>Lophotrochozoa</taxon>
        <taxon>Platyhelminthes</taxon>
        <taxon>Trematoda</taxon>
        <taxon>Digenea</taxon>
        <taxon>Opisthorchiida</taxon>
        <taxon>Opisthorchiata</taxon>
        <taxon>Opisthorchiidae</taxon>
        <taxon>Clonorchis</taxon>
    </lineage>
</organism>
<dbReference type="Proteomes" id="UP000286415">
    <property type="component" value="Unassembled WGS sequence"/>
</dbReference>
<reference evidence="2 3" key="2">
    <citation type="journal article" date="2021" name="Genomics">
        <title>High-quality reference genome for Clonorchis sinensis.</title>
        <authorList>
            <person name="Young N.D."/>
            <person name="Stroehlein A.J."/>
            <person name="Kinkar L."/>
            <person name="Wang T."/>
            <person name="Sohn W.M."/>
            <person name="Chang B.C.H."/>
            <person name="Kaur P."/>
            <person name="Weisz D."/>
            <person name="Dudchenko O."/>
            <person name="Aiden E.L."/>
            <person name="Korhonen P.K."/>
            <person name="Gasser R.B."/>
        </authorList>
    </citation>
    <scope>NUCLEOTIDE SEQUENCE [LARGE SCALE GENOMIC DNA]</scope>
    <source>
        <strain evidence="2">Cs-k2</strain>
    </source>
</reference>
<evidence type="ECO:0000313" key="2">
    <source>
        <dbReference type="EMBL" id="KAG5454598.1"/>
    </source>
</evidence>
<gene>
    <name evidence="2" type="ORF">CSKR_203666</name>
</gene>
<reference evidence="2 3" key="1">
    <citation type="journal article" date="2018" name="Biotechnol. Adv.">
        <title>Improved genomic resources and new bioinformatic workflow for the carcinogenic parasite Clonorchis sinensis: Biotechnological implications.</title>
        <authorList>
            <person name="Wang D."/>
            <person name="Korhonen P.K."/>
            <person name="Gasser R.B."/>
            <person name="Young N.D."/>
        </authorList>
    </citation>
    <scope>NUCLEOTIDE SEQUENCE [LARGE SCALE GENOMIC DNA]</scope>
    <source>
        <strain evidence="2">Cs-k2</strain>
    </source>
</reference>
<comment type="caution">
    <text evidence="2">The sequence shown here is derived from an EMBL/GenBank/DDBJ whole genome shotgun (WGS) entry which is preliminary data.</text>
</comment>
<accession>A0A8T1N083</accession>
<dbReference type="EMBL" id="NIRI02000005">
    <property type="protein sequence ID" value="KAG5454598.1"/>
    <property type="molecule type" value="Genomic_DNA"/>
</dbReference>
<feature type="region of interest" description="Disordered" evidence="1">
    <location>
        <begin position="1"/>
        <end position="29"/>
    </location>
</feature>
<dbReference type="AlphaFoldDB" id="A0A8T1N083"/>
<evidence type="ECO:0000256" key="1">
    <source>
        <dbReference type="SAM" id="MobiDB-lite"/>
    </source>
</evidence>
<name>A0A8T1N083_CLOSI</name>
<proteinExistence type="predicted"/>